<evidence type="ECO:0000313" key="5">
    <source>
        <dbReference type="EMBL" id="CAG9330676.1"/>
    </source>
</evidence>
<dbReference type="EMBL" id="CAJZBQ010000052">
    <property type="protein sequence ID" value="CAG9330676.1"/>
    <property type="molecule type" value="Genomic_DNA"/>
</dbReference>
<evidence type="ECO:0008006" key="7">
    <source>
        <dbReference type="Google" id="ProtNLM"/>
    </source>
</evidence>
<reference evidence="5" key="1">
    <citation type="submission" date="2021-09" db="EMBL/GenBank/DDBJ databases">
        <authorList>
            <consortium name="AG Swart"/>
            <person name="Singh M."/>
            <person name="Singh A."/>
            <person name="Seah K."/>
            <person name="Emmerich C."/>
        </authorList>
    </citation>
    <scope>NUCLEOTIDE SEQUENCE</scope>
    <source>
        <strain evidence="5">ATCC30299</strain>
    </source>
</reference>
<keyword evidence="6" id="KW-1185">Reference proteome</keyword>
<comment type="caution">
    <text evidence="5">The sequence shown here is derived from an EMBL/GenBank/DDBJ whole genome shotgun (WGS) entry which is preliminary data.</text>
</comment>
<dbReference type="AlphaFoldDB" id="A0AAU9JWC7"/>
<gene>
    <name evidence="5" type="ORF">BSTOLATCC_MIC52093</name>
</gene>
<feature type="domain" description="Peptidase M16 C-terminal" evidence="4">
    <location>
        <begin position="165"/>
        <end position="348"/>
    </location>
</feature>
<comment type="function">
    <text evidence="1">Substrate recognition and binding subunit of the essential mitochondrial processing protease (MPP), which cleaves the mitochondrial sequence off newly imported precursors proteins.</text>
</comment>
<organism evidence="5 6">
    <name type="scientific">Blepharisma stoltei</name>
    <dbReference type="NCBI Taxonomy" id="1481888"/>
    <lineage>
        <taxon>Eukaryota</taxon>
        <taxon>Sar</taxon>
        <taxon>Alveolata</taxon>
        <taxon>Ciliophora</taxon>
        <taxon>Postciliodesmatophora</taxon>
        <taxon>Heterotrichea</taxon>
        <taxon>Heterotrichida</taxon>
        <taxon>Blepharismidae</taxon>
        <taxon>Blepharisma</taxon>
    </lineage>
</organism>
<evidence type="ECO:0000259" key="3">
    <source>
        <dbReference type="Pfam" id="PF00675"/>
    </source>
</evidence>
<dbReference type="InterPro" id="IPR007863">
    <property type="entry name" value="Peptidase_M16_C"/>
</dbReference>
<evidence type="ECO:0000256" key="2">
    <source>
        <dbReference type="ARBA" id="ARBA00007261"/>
    </source>
</evidence>
<accession>A0AAU9JWC7</accession>
<comment type="similarity">
    <text evidence="2">Belongs to the peptidase M16 family.</text>
</comment>
<dbReference type="InterPro" id="IPR050361">
    <property type="entry name" value="MPP/UQCRC_Complex"/>
</dbReference>
<dbReference type="PANTHER" id="PTHR11851:SF49">
    <property type="entry name" value="MITOCHONDRIAL-PROCESSING PEPTIDASE SUBUNIT ALPHA"/>
    <property type="match status" value="1"/>
</dbReference>
<dbReference type="Proteomes" id="UP001162131">
    <property type="component" value="Unassembled WGS sequence"/>
</dbReference>
<dbReference type="Pfam" id="PF00675">
    <property type="entry name" value="Peptidase_M16"/>
    <property type="match status" value="1"/>
</dbReference>
<dbReference type="Gene3D" id="3.30.830.10">
    <property type="entry name" value="Metalloenzyme, LuxS/M16 peptidase-like"/>
    <property type="match status" value="2"/>
</dbReference>
<evidence type="ECO:0000313" key="6">
    <source>
        <dbReference type="Proteomes" id="UP001162131"/>
    </source>
</evidence>
<dbReference type="SUPFAM" id="SSF63411">
    <property type="entry name" value="LuxS/MPP-like metallohydrolase"/>
    <property type="match status" value="2"/>
</dbReference>
<sequence length="426" mass="47932">MIKWSILKNGVRVLTEKTPFPTSINLGVLLDVGTRDETPKISGTLHALKKIYLRTHTNSDEQKNYCTVQMSGGDFSMDYDQEKTYYHGTCLAHDTYDFLQMARDCIFDEKNEEDAKIAHERLSEHWKANQNVMPDQLITSFMLPAAFGENGIGLPLDGHEGAYPSITHTTMNEFRNTCISPEKIIVAAAGVNNHEEFENSVKPYFENLQAPEHLKARIPSQYLGGEFRHEIQSDMTYMSLSFEGVSWTNDKMPAFQVLRTAIGEGGGFSTGGPGKGMHSRAYNTFLRKYPFLESVKCINQHFTDTGLFTILISGLKAYSGHMAEAMVKETLDLQRMTDIEIARAKNLLKNQALLTLEKTGPRIEDTVKMFMTFGSQKNYIELIDAVTPQQVRELASKVIKTRPSLVILGQGTENVPSFDKFQARLS</sequence>
<dbReference type="GO" id="GO:0005739">
    <property type="term" value="C:mitochondrion"/>
    <property type="evidence" value="ECO:0007669"/>
    <property type="project" value="TreeGrafter"/>
</dbReference>
<evidence type="ECO:0000256" key="1">
    <source>
        <dbReference type="ARBA" id="ARBA00002123"/>
    </source>
</evidence>
<protein>
    <recommendedName>
        <fullName evidence="7">Mitochondrial processing peptidase alpha subunit</fullName>
    </recommendedName>
</protein>
<feature type="domain" description="Peptidase M16 N-terminal" evidence="3">
    <location>
        <begin position="12"/>
        <end position="140"/>
    </location>
</feature>
<dbReference type="PANTHER" id="PTHR11851">
    <property type="entry name" value="METALLOPROTEASE"/>
    <property type="match status" value="1"/>
</dbReference>
<evidence type="ECO:0000259" key="4">
    <source>
        <dbReference type="Pfam" id="PF05193"/>
    </source>
</evidence>
<dbReference type="GO" id="GO:0046872">
    <property type="term" value="F:metal ion binding"/>
    <property type="evidence" value="ECO:0007669"/>
    <property type="project" value="InterPro"/>
</dbReference>
<dbReference type="InterPro" id="IPR011249">
    <property type="entry name" value="Metalloenz_LuxS/M16"/>
</dbReference>
<dbReference type="Pfam" id="PF05193">
    <property type="entry name" value="Peptidase_M16_C"/>
    <property type="match status" value="1"/>
</dbReference>
<dbReference type="InterPro" id="IPR011765">
    <property type="entry name" value="Pept_M16_N"/>
</dbReference>
<name>A0AAU9JWC7_9CILI</name>
<proteinExistence type="inferred from homology"/>